<reference evidence="1 2" key="1">
    <citation type="submission" date="2016-10" db="EMBL/GenBank/DDBJ databases">
        <authorList>
            <person name="de Groot N.N."/>
        </authorList>
    </citation>
    <scope>NUCLEOTIDE SEQUENCE [LARGE SCALE GENOMIC DNA]</scope>
    <source>
        <strain evidence="1 2">CGMCC 1.10836</strain>
    </source>
</reference>
<keyword evidence="2" id="KW-1185">Reference proteome</keyword>
<accession>A0A1H8K498</accession>
<organism evidence="1 2">
    <name type="scientific">Pseudorhodobacter antarcticus</name>
    <dbReference type="NCBI Taxonomy" id="1077947"/>
    <lineage>
        <taxon>Bacteria</taxon>
        <taxon>Pseudomonadati</taxon>
        <taxon>Pseudomonadota</taxon>
        <taxon>Alphaproteobacteria</taxon>
        <taxon>Rhodobacterales</taxon>
        <taxon>Paracoccaceae</taxon>
        <taxon>Pseudorhodobacter</taxon>
    </lineage>
</organism>
<proteinExistence type="predicted"/>
<dbReference type="AlphaFoldDB" id="A0A1H8K498"/>
<gene>
    <name evidence="1" type="ORF">SAMN05216227_102912</name>
</gene>
<dbReference type="Proteomes" id="UP000183002">
    <property type="component" value="Unassembled WGS sequence"/>
</dbReference>
<evidence type="ECO:0000313" key="2">
    <source>
        <dbReference type="Proteomes" id="UP000183002"/>
    </source>
</evidence>
<dbReference type="EMBL" id="FOCO01000029">
    <property type="protein sequence ID" value="SEN87591.1"/>
    <property type="molecule type" value="Genomic_DNA"/>
</dbReference>
<sequence>MVNCSGITPAQMQVEAFVSTDEMGHIPGAVGGALDQFVGPQKATITGAVANGVKEAFVPVAQGAGVGTELAAGVAIKAPKTKVQRGESHRLGVRAVYTTRGPLALALRSSVSVSHGFSKYSLPNGIVIRNGRTKIPQAIQLQFEARNVELEQTLTGAFGGKGPVRAEIGAGGGVAFARTRTKINSPILKVEHVGSQKLPYAVVRIDVMGGTDVRLQGELRQYKTVGLSLTLGVASRF</sequence>
<dbReference type="RefSeq" id="WP_139194054.1">
    <property type="nucleotide sequence ID" value="NZ_FOCO01000029.1"/>
</dbReference>
<name>A0A1H8K498_9RHOB</name>
<evidence type="ECO:0000313" key="1">
    <source>
        <dbReference type="EMBL" id="SEN87591.1"/>
    </source>
</evidence>
<protein>
    <submittedName>
        <fullName evidence="1">Uncharacterized protein</fullName>
    </submittedName>
</protein>